<dbReference type="SUPFAM" id="SSF55931">
    <property type="entry name" value="Glutamine synthetase/guanido kinase"/>
    <property type="match status" value="1"/>
</dbReference>
<dbReference type="InterPro" id="IPR014746">
    <property type="entry name" value="Gln_synth/guanido_kin_cat_dom"/>
</dbReference>
<sequence length="476" mass="52297">MGQEIGRSRFSRADFRRFRRRLKAETELLREALRGGALADDGQRIGLELEAWLAGANGAPAPVSDRVLARIEDPRVENELALFNLEVNTAAYPLAGGALRALGEELHGRWARVEAAAAAAGVRPALVGILPAVTEADLCLENMTPSPRYTALNEQVLALRGREPLSLAIEGAESLHGQRSDVMLEAAATSLQLHLQVPPRRAADYFNAAIALSAATVAVAANAPLLFGRRLWAESRIPLFEQAVAVTPLEPEGAGALARVGFGSGYARDGLYGFFVENRQHHPVLLPILFDTPPEELAHLRLHNGTIWRWNRPLVERLEGRYHLRLEHRVMAAGPTVADVLANAAFFYGAAAELAESRPPVVERLPFHVAEHNFYQAARYGLDAEVEWFDGWYGRLGELILERLYPAARRGLLRAGVPEAEAAAYLPIIEQRVASGQTGSAWQLAWQARYGRDCRALTRAYIDRAASGEPVHRWPL</sequence>
<dbReference type="RefSeq" id="WP_200256946.1">
    <property type="nucleotide sequence ID" value="NZ_NRSH01000025.1"/>
</dbReference>
<proteinExistence type="predicted"/>
<gene>
    <name evidence="1" type="ORF">CKO13_03720</name>
</gene>
<evidence type="ECO:0000313" key="2">
    <source>
        <dbReference type="Proteomes" id="UP000738126"/>
    </source>
</evidence>
<dbReference type="InterPro" id="IPR050141">
    <property type="entry name" value="GCL_type2/YbdK_subfam"/>
</dbReference>
<dbReference type="GO" id="GO:0016874">
    <property type="term" value="F:ligase activity"/>
    <property type="evidence" value="ECO:0007669"/>
    <property type="project" value="UniProtKB-KW"/>
</dbReference>
<comment type="caution">
    <text evidence="1">The sequence shown here is derived from an EMBL/GenBank/DDBJ whole genome shotgun (WGS) entry which is preliminary data.</text>
</comment>
<evidence type="ECO:0000313" key="1">
    <source>
        <dbReference type="EMBL" id="MBK1726145.1"/>
    </source>
</evidence>
<dbReference type="Gene3D" id="3.30.590.20">
    <property type="match status" value="1"/>
</dbReference>
<dbReference type="Pfam" id="PF04107">
    <property type="entry name" value="GCS2"/>
    <property type="match status" value="1"/>
</dbReference>
<dbReference type="PANTHER" id="PTHR36510:SF3">
    <property type="entry name" value="CONSERVED PROTEIN"/>
    <property type="match status" value="1"/>
</dbReference>
<dbReference type="Proteomes" id="UP000738126">
    <property type="component" value="Unassembled WGS sequence"/>
</dbReference>
<reference evidence="1 2" key="1">
    <citation type="journal article" date="2020" name="Microorganisms">
        <title>Osmotic Adaptation and Compatible Solute Biosynthesis of Phototrophic Bacteria as Revealed from Genome Analyses.</title>
        <authorList>
            <person name="Imhoff J.F."/>
            <person name="Rahn T."/>
            <person name="Kunzel S."/>
            <person name="Keller A."/>
            <person name="Neulinger S.C."/>
        </authorList>
    </citation>
    <scope>NUCLEOTIDE SEQUENCE [LARGE SCALE GENOMIC DNA]</scope>
    <source>
        <strain evidence="1 2">DSM 15116</strain>
    </source>
</reference>
<keyword evidence="2" id="KW-1185">Reference proteome</keyword>
<dbReference type="PIRSF" id="PIRSF012666">
    <property type="entry name" value="UCP012666"/>
    <property type="match status" value="1"/>
</dbReference>
<organism evidence="1 2">
    <name type="scientific">Halorhodospira neutriphila</name>
    <dbReference type="NCBI Taxonomy" id="168379"/>
    <lineage>
        <taxon>Bacteria</taxon>
        <taxon>Pseudomonadati</taxon>
        <taxon>Pseudomonadota</taxon>
        <taxon>Gammaproteobacteria</taxon>
        <taxon>Chromatiales</taxon>
        <taxon>Ectothiorhodospiraceae</taxon>
        <taxon>Halorhodospira</taxon>
    </lineage>
</organism>
<protein>
    <submittedName>
        <fullName evidence="1">Glutamate--cysteine ligase</fullName>
    </submittedName>
</protein>
<keyword evidence="1" id="KW-0436">Ligase</keyword>
<dbReference type="InterPro" id="IPR006336">
    <property type="entry name" value="GCS2"/>
</dbReference>
<dbReference type="PANTHER" id="PTHR36510">
    <property type="entry name" value="GLUTAMATE--CYSTEINE LIGASE 2-RELATED"/>
    <property type="match status" value="1"/>
</dbReference>
<dbReference type="InterPro" id="IPR016602">
    <property type="entry name" value="UCP012666"/>
</dbReference>
<accession>A0ABS1E5V7</accession>
<name>A0ABS1E5V7_9GAMM</name>
<dbReference type="EMBL" id="NRSH01000025">
    <property type="protein sequence ID" value="MBK1726145.1"/>
    <property type="molecule type" value="Genomic_DNA"/>
</dbReference>